<dbReference type="SUPFAM" id="SSF51735">
    <property type="entry name" value="NAD(P)-binding Rossmann-fold domains"/>
    <property type="match status" value="1"/>
</dbReference>
<sequence length="352" mass="36876">MDSADRLTLDTVLGWLTAGDRVMLATVARTWGSAPRQPGAWAAVRADGAVVGSVSGGCIEADLIARVRSGELLSGPVRALRYGETPEEAARFGLPCGGKLEIVVEPAPQRDALEALRQRLAARLPSRRVLDVASGLSTVEAAAADVAFGWDGARLLVPHGPRLRLLIIGAGQISLHLAHLALMLDYEVLVCDPREEYRTAWNVAGARLVDGMPDDAVTALAPDARTAVVALTHDPKLDDLALLEALASPAFYVGALGSFRSNQRRRERLREHFAVDAAALARLRGPVGFRIGSRTPAEIALAVAAEMTAAKNGIALAPAGTAEKVMQSGIHPDGAGDAPKEVPLGDTVPCAA</sequence>
<dbReference type="InterPro" id="IPR036291">
    <property type="entry name" value="NAD(P)-bd_dom_sf"/>
</dbReference>
<dbReference type="RefSeq" id="WP_207855874.1">
    <property type="nucleotide sequence ID" value="NZ_BHVV01000006.1"/>
</dbReference>
<dbReference type="InterPro" id="IPR003777">
    <property type="entry name" value="XdhC_CoxI"/>
</dbReference>
<dbReference type="Gene3D" id="3.40.50.720">
    <property type="entry name" value="NAD(P)-binding Rossmann-like Domain"/>
    <property type="match status" value="1"/>
</dbReference>
<feature type="region of interest" description="Disordered" evidence="1">
    <location>
        <begin position="330"/>
        <end position="352"/>
    </location>
</feature>
<dbReference type="InterPro" id="IPR052698">
    <property type="entry name" value="MoCofactor_Util/Proc"/>
</dbReference>
<evidence type="ECO:0000259" key="3">
    <source>
        <dbReference type="Pfam" id="PF13478"/>
    </source>
</evidence>
<organism evidence="4 5">
    <name type="scientific">Sulfurisoma sediminicola</name>
    <dbReference type="NCBI Taxonomy" id="1381557"/>
    <lineage>
        <taxon>Bacteria</taxon>
        <taxon>Pseudomonadati</taxon>
        <taxon>Pseudomonadota</taxon>
        <taxon>Betaproteobacteria</taxon>
        <taxon>Nitrosomonadales</taxon>
        <taxon>Sterolibacteriaceae</taxon>
        <taxon>Sulfurisoma</taxon>
    </lineage>
</organism>
<dbReference type="AlphaFoldDB" id="A0A497XCL2"/>
<dbReference type="Pfam" id="PF13478">
    <property type="entry name" value="XdhC_C"/>
    <property type="match status" value="1"/>
</dbReference>
<reference evidence="4 5" key="1">
    <citation type="submission" date="2018-10" db="EMBL/GenBank/DDBJ databases">
        <title>Genomic Encyclopedia of Type Strains, Phase IV (KMG-IV): sequencing the most valuable type-strain genomes for metagenomic binning, comparative biology and taxonomic classification.</title>
        <authorList>
            <person name="Goeker M."/>
        </authorList>
    </citation>
    <scope>NUCLEOTIDE SEQUENCE [LARGE SCALE GENOMIC DNA]</scope>
    <source>
        <strain evidence="4 5">DSM 26916</strain>
    </source>
</reference>
<dbReference type="PANTHER" id="PTHR30388:SF4">
    <property type="entry name" value="MOLYBDENUM COFACTOR INSERTION CHAPERONE PAOD"/>
    <property type="match status" value="1"/>
</dbReference>
<evidence type="ECO:0000313" key="4">
    <source>
        <dbReference type="EMBL" id="RLJ64663.1"/>
    </source>
</evidence>
<dbReference type="InterPro" id="IPR027051">
    <property type="entry name" value="XdhC_Rossmann_dom"/>
</dbReference>
<evidence type="ECO:0000259" key="2">
    <source>
        <dbReference type="Pfam" id="PF02625"/>
    </source>
</evidence>
<feature type="domain" description="XdhC Rossmann" evidence="3">
    <location>
        <begin position="165"/>
        <end position="307"/>
    </location>
</feature>
<comment type="caution">
    <text evidence="4">The sequence shown here is derived from an EMBL/GenBank/DDBJ whole genome shotgun (WGS) entry which is preliminary data.</text>
</comment>
<proteinExistence type="predicted"/>
<evidence type="ECO:0000313" key="5">
    <source>
        <dbReference type="Proteomes" id="UP000268908"/>
    </source>
</evidence>
<dbReference type="Pfam" id="PF02625">
    <property type="entry name" value="XdhC_CoxI"/>
    <property type="match status" value="1"/>
</dbReference>
<keyword evidence="5" id="KW-1185">Reference proteome</keyword>
<feature type="domain" description="XdhC- CoxI" evidence="2">
    <location>
        <begin position="15"/>
        <end position="82"/>
    </location>
</feature>
<protein>
    <submittedName>
        <fullName evidence="4">Xanthine dehydrogenase accessory factor</fullName>
    </submittedName>
</protein>
<dbReference type="EMBL" id="RCCI01000005">
    <property type="protein sequence ID" value="RLJ64663.1"/>
    <property type="molecule type" value="Genomic_DNA"/>
</dbReference>
<dbReference type="Proteomes" id="UP000268908">
    <property type="component" value="Unassembled WGS sequence"/>
</dbReference>
<accession>A0A497XCL2</accession>
<name>A0A497XCL2_9PROT</name>
<evidence type="ECO:0000256" key="1">
    <source>
        <dbReference type="SAM" id="MobiDB-lite"/>
    </source>
</evidence>
<gene>
    <name evidence="4" type="ORF">DFR35_1304</name>
</gene>
<dbReference type="PANTHER" id="PTHR30388">
    <property type="entry name" value="ALDEHYDE OXIDOREDUCTASE MOLYBDENUM COFACTOR ASSEMBLY PROTEIN"/>
    <property type="match status" value="1"/>
</dbReference>